<evidence type="ECO:0000313" key="4">
    <source>
        <dbReference type="Proteomes" id="UP000783213"/>
    </source>
</evidence>
<organism evidence="3 4">
    <name type="scientific">Botrytis deweyae</name>
    <dbReference type="NCBI Taxonomy" id="2478750"/>
    <lineage>
        <taxon>Eukaryota</taxon>
        <taxon>Fungi</taxon>
        <taxon>Dikarya</taxon>
        <taxon>Ascomycota</taxon>
        <taxon>Pezizomycotina</taxon>
        <taxon>Leotiomycetes</taxon>
        <taxon>Helotiales</taxon>
        <taxon>Sclerotiniaceae</taxon>
        <taxon>Botrytis</taxon>
    </lineage>
</organism>
<dbReference type="RefSeq" id="XP_038814084.1">
    <property type="nucleotide sequence ID" value="XM_038949099.1"/>
</dbReference>
<feature type="region of interest" description="Disordered" evidence="1">
    <location>
        <begin position="103"/>
        <end position="122"/>
    </location>
</feature>
<feature type="transmembrane region" description="Helical" evidence="2">
    <location>
        <begin position="234"/>
        <end position="255"/>
    </location>
</feature>
<reference evidence="3 4" key="1">
    <citation type="journal article" date="2020" name="Genome Biol. Evol.">
        <title>Comparative genomics of Sclerotiniaceae.</title>
        <authorList>
            <person name="Valero Jimenez C.A."/>
            <person name="Steentjes M."/>
            <person name="Scholten O.E."/>
            <person name="Van Kan J.A.L."/>
        </authorList>
    </citation>
    <scope>NUCLEOTIDE SEQUENCE [LARGE SCALE GENOMIC DNA]</scope>
    <source>
        <strain evidence="3 4">B1</strain>
    </source>
</reference>
<dbReference type="Proteomes" id="UP000783213">
    <property type="component" value="Unassembled WGS sequence"/>
</dbReference>
<feature type="compositionally biased region" description="Basic and acidic residues" evidence="1">
    <location>
        <begin position="112"/>
        <end position="122"/>
    </location>
</feature>
<keyword evidence="4" id="KW-1185">Reference proteome</keyword>
<keyword evidence="2" id="KW-0812">Transmembrane</keyword>
<evidence type="ECO:0000256" key="1">
    <source>
        <dbReference type="SAM" id="MobiDB-lite"/>
    </source>
</evidence>
<gene>
    <name evidence="3" type="ORF">EAE98_001480</name>
</gene>
<keyword evidence="2" id="KW-1133">Transmembrane helix</keyword>
<name>A0ABQ7IY80_9HELO</name>
<keyword evidence="2" id="KW-0472">Membrane</keyword>
<evidence type="ECO:0000313" key="3">
    <source>
        <dbReference type="EMBL" id="KAF7937166.1"/>
    </source>
</evidence>
<accession>A0ABQ7IY80</accession>
<proteinExistence type="predicted"/>
<feature type="compositionally biased region" description="Basic and acidic residues" evidence="1">
    <location>
        <begin position="63"/>
        <end position="94"/>
    </location>
</feature>
<sequence>MAKYISRQPEMLNRLYEEGRSNKEYRTEFDEVRYERAIARLPQQERLEAIERIVYKRLFGETSTDKEDDAKNAKSAAEPKKEEASESNDGRTSEKSVVAGISYRDQAAKTPPPEESKLTERQKWVNARHEAYKARYNPIAWHRMEENYKKNLPIITKRDAILDKRYIELLPMRPGGKIHQFSIYAPPTWNCKNYWSVENNVQIKKPELVDWDIFEKDSVKGLELFIRYKKFVEFWIWIFIGIGYVTDRVLLIICLE</sequence>
<protein>
    <submittedName>
        <fullName evidence="3">Uncharacterized protein</fullName>
    </submittedName>
</protein>
<evidence type="ECO:0000256" key="2">
    <source>
        <dbReference type="SAM" id="Phobius"/>
    </source>
</evidence>
<dbReference type="EMBL" id="RCSX01000003">
    <property type="protein sequence ID" value="KAF7937166.1"/>
    <property type="molecule type" value="Genomic_DNA"/>
</dbReference>
<feature type="region of interest" description="Disordered" evidence="1">
    <location>
        <begin position="61"/>
        <end position="97"/>
    </location>
</feature>
<comment type="caution">
    <text evidence="3">The sequence shown here is derived from an EMBL/GenBank/DDBJ whole genome shotgun (WGS) entry which is preliminary data.</text>
</comment>
<dbReference type="GeneID" id="62228254"/>